<sequence>MATTDNKLRSIAAVLGIGSLALVGVSACDDNGAADDTDDTGIENGDDGVEDEGVEDDGMEDDGMEEEEEGDL</sequence>
<evidence type="ECO:0000313" key="2">
    <source>
        <dbReference type="EMBL" id="TLP99579.1"/>
    </source>
</evidence>
<reference evidence="2 3" key="1">
    <citation type="submission" date="2019-05" db="EMBL/GenBank/DDBJ databases">
        <title>Nesterenkonia sp. GY074 isolated from the Southern Atlantic Ocean.</title>
        <authorList>
            <person name="Zhang G."/>
        </authorList>
    </citation>
    <scope>NUCLEOTIDE SEQUENCE [LARGE SCALE GENOMIC DNA]</scope>
    <source>
        <strain evidence="2 3">GY074</strain>
    </source>
</reference>
<keyword evidence="3" id="KW-1185">Reference proteome</keyword>
<protein>
    <submittedName>
        <fullName evidence="2">Uncharacterized protein</fullName>
    </submittedName>
</protein>
<dbReference type="EMBL" id="VAVZ01000005">
    <property type="protein sequence ID" value="TLP99579.1"/>
    <property type="molecule type" value="Genomic_DNA"/>
</dbReference>
<gene>
    <name evidence="2" type="ORF">FEF26_02970</name>
</gene>
<evidence type="ECO:0000313" key="3">
    <source>
        <dbReference type="Proteomes" id="UP000310458"/>
    </source>
</evidence>
<feature type="compositionally biased region" description="Acidic residues" evidence="1">
    <location>
        <begin position="32"/>
        <end position="72"/>
    </location>
</feature>
<comment type="caution">
    <text evidence="2">The sequence shown here is derived from an EMBL/GenBank/DDBJ whole genome shotgun (WGS) entry which is preliminary data.</text>
</comment>
<accession>A0A5R9BH51</accession>
<dbReference type="AlphaFoldDB" id="A0A5R9BH51"/>
<dbReference type="Proteomes" id="UP000310458">
    <property type="component" value="Unassembled WGS sequence"/>
</dbReference>
<name>A0A5R9BH51_9MICC</name>
<dbReference type="PROSITE" id="PS51257">
    <property type="entry name" value="PROKAR_LIPOPROTEIN"/>
    <property type="match status" value="1"/>
</dbReference>
<feature type="region of interest" description="Disordered" evidence="1">
    <location>
        <begin position="28"/>
        <end position="72"/>
    </location>
</feature>
<dbReference type="RefSeq" id="WP_138252044.1">
    <property type="nucleotide sequence ID" value="NZ_VAVZ01000005.1"/>
</dbReference>
<organism evidence="2 3">
    <name type="scientific">Nesterenkonia salmonea</name>
    <dbReference type="NCBI Taxonomy" id="1804987"/>
    <lineage>
        <taxon>Bacteria</taxon>
        <taxon>Bacillati</taxon>
        <taxon>Actinomycetota</taxon>
        <taxon>Actinomycetes</taxon>
        <taxon>Micrococcales</taxon>
        <taxon>Micrococcaceae</taxon>
        <taxon>Nesterenkonia</taxon>
    </lineage>
</organism>
<proteinExistence type="predicted"/>
<evidence type="ECO:0000256" key="1">
    <source>
        <dbReference type="SAM" id="MobiDB-lite"/>
    </source>
</evidence>